<evidence type="ECO:0008006" key="3">
    <source>
        <dbReference type="Google" id="ProtNLM"/>
    </source>
</evidence>
<reference evidence="1 2" key="1">
    <citation type="journal article" date="2015" name="BMC Genomics">
        <title>Transcriptome analysis of thermophilic methylotrophic Bacillus methanolicus MGA3 using RNA-sequencing provides detailed insights into its previously uncharted transcriptional landscape.</title>
        <authorList>
            <person name="Irla M."/>
            <person name="Neshat A."/>
            <person name="Brautaset T."/>
            <person name="Ruckert C."/>
            <person name="Kalinowski J."/>
            <person name="Wendisch V.F."/>
        </authorList>
    </citation>
    <scope>NUCLEOTIDE SEQUENCE [LARGE SCALE GENOMIC DNA]</scope>
    <source>
        <strain evidence="2">MGA3 / ATCC 53907</strain>
    </source>
</reference>
<dbReference type="AlphaFoldDB" id="I3E8F1"/>
<proteinExistence type="predicted"/>
<keyword evidence="2" id="KW-1185">Reference proteome</keyword>
<dbReference type="EMBL" id="CP007739">
    <property type="protein sequence ID" value="AIE60043.1"/>
    <property type="molecule type" value="Genomic_DNA"/>
</dbReference>
<accession>I3E8F1</accession>
<sequence>MKISLIIGLIISLQAIGSTDHLTLEHQGKTLSAVNRAEFSHPLLGEPFINHDKYKEFMEKLDQQILRAPVNAFIDKNGKIIPEQAGLKLNRTAFTEQFYRYFFNKGPSRIEVPTISIYPKVDSELLSQIREKQIGRYVTYFNPRNKNRTLNIVLAAEAINNHVIFPGETFSFNGVVGKRTVEKGYLPAPIIVKGELSEGVGGGICQVSSTLFNAIDNAGLHILERYSHSKSVPYVPEGRDATVSWYGPDFTFKNDYNQPVLIRTHIYGGRVIVNVYSSDMINYKPRKVAPASDLLPIETIKFRLMKK</sequence>
<protein>
    <recommendedName>
        <fullName evidence="3">VanW family protein</fullName>
    </recommendedName>
</protein>
<dbReference type="PANTHER" id="PTHR35788:SF1">
    <property type="entry name" value="EXPORTED PROTEIN"/>
    <property type="match status" value="1"/>
</dbReference>
<dbReference type="RefSeq" id="WP_004434005.1">
    <property type="nucleotide sequence ID" value="NZ_ADWW01000002.1"/>
</dbReference>
<gene>
    <name evidence="1" type="primary">yoaR</name>
    <name evidence="1" type="ORF">BMMGA3_08185</name>
</gene>
<evidence type="ECO:0000313" key="2">
    <source>
        <dbReference type="Proteomes" id="UP000027602"/>
    </source>
</evidence>
<dbReference type="HOGENOM" id="CLU_011572_3_1_9"/>
<dbReference type="InterPro" id="IPR007391">
    <property type="entry name" value="Vancomycin_resist_VanW"/>
</dbReference>
<dbReference type="PANTHER" id="PTHR35788">
    <property type="entry name" value="EXPORTED PROTEIN-RELATED"/>
    <property type="match status" value="1"/>
</dbReference>
<organism evidence="1 2">
    <name type="scientific">Bacillus methanolicus (strain MGA3 / ATCC 53907)</name>
    <dbReference type="NCBI Taxonomy" id="796606"/>
    <lineage>
        <taxon>Bacteria</taxon>
        <taxon>Bacillati</taxon>
        <taxon>Bacillota</taxon>
        <taxon>Bacilli</taxon>
        <taxon>Bacillales</taxon>
        <taxon>Bacillaceae</taxon>
        <taxon>Bacillus</taxon>
    </lineage>
</organism>
<name>I3E8F1_BACMM</name>
<dbReference type="STRING" id="796606.BMMGA3_08185"/>
<dbReference type="OrthoDB" id="9813301at2"/>
<dbReference type="Pfam" id="PF04294">
    <property type="entry name" value="VanW"/>
    <property type="match status" value="1"/>
</dbReference>
<evidence type="ECO:0000313" key="1">
    <source>
        <dbReference type="EMBL" id="AIE60043.1"/>
    </source>
</evidence>
<dbReference type="InterPro" id="IPR052913">
    <property type="entry name" value="Glycopeptide_resist_protein"/>
</dbReference>
<dbReference type="KEGG" id="bmet:BMMGA3_08185"/>
<dbReference type="eggNOG" id="COG2720">
    <property type="taxonomic scope" value="Bacteria"/>
</dbReference>
<dbReference type="Proteomes" id="UP000027602">
    <property type="component" value="Chromosome"/>
</dbReference>